<proteinExistence type="predicted"/>
<keyword evidence="2" id="KW-1185">Reference proteome</keyword>
<accession>A0A7W6EER4</accession>
<comment type="caution">
    <text evidence="1">The sequence shown here is derived from an EMBL/GenBank/DDBJ whole genome shotgun (WGS) entry which is preliminary data.</text>
</comment>
<name>A0A7W6EER4_9HYPH</name>
<reference evidence="1 2" key="1">
    <citation type="submission" date="2020-08" db="EMBL/GenBank/DDBJ databases">
        <title>Genomic Encyclopedia of Type Strains, Phase IV (KMG-IV): sequencing the most valuable type-strain genomes for metagenomic binning, comparative biology and taxonomic classification.</title>
        <authorList>
            <person name="Goeker M."/>
        </authorList>
    </citation>
    <scope>NUCLEOTIDE SEQUENCE [LARGE SCALE GENOMIC DNA]</scope>
    <source>
        <strain evidence="1 2">DSM 28760</strain>
    </source>
</reference>
<dbReference type="Proteomes" id="UP000537592">
    <property type="component" value="Unassembled WGS sequence"/>
</dbReference>
<protein>
    <submittedName>
        <fullName evidence="1">Uncharacterized protein</fullName>
    </submittedName>
</protein>
<dbReference type="AlphaFoldDB" id="A0A7W6EER4"/>
<organism evidence="1 2">
    <name type="scientific">Pseudochelatococcus contaminans</name>
    <dbReference type="NCBI Taxonomy" id="1538103"/>
    <lineage>
        <taxon>Bacteria</taxon>
        <taxon>Pseudomonadati</taxon>
        <taxon>Pseudomonadota</taxon>
        <taxon>Alphaproteobacteria</taxon>
        <taxon>Hyphomicrobiales</taxon>
        <taxon>Chelatococcaceae</taxon>
        <taxon>Pseudochelatococcus</taxon>
    </lineage>
</organism>
<evidence type="ECO:0000313" key="2">
    <source>
        <dbReference type="Proteomes" id="UP000537592"/>
    </source>
</evidence>
<dbReference type="EMBL" id="JACICC010000001">
    <property type="protein sequence ID" value="MBB3808326.1"/>
    <property type="molecule type" value="Genomic_DNA"/>
</dbReference>
<sequence length="244" mass="27548">MKDQHVGNINDYRKYALLRALSAGGANQLGICWMLTESDDGSHDNQFDYLEQRERYRHYDPDLFDTLAHIAEKPKRRNVNSIKTSCVLPDALFHSDPLPQTPDERAHYMSQCQTQFAATDIVFFDPDNGIKIRSGSMSPKSTRRYIFLDEIAAFYAGGKSALICQHFPIRQHPRPFVAARVAHLRSIAPGTDMWVFTTAQVAFLLVIHPDSPGNLALAATEACSRWHHSFIRGERINTASPFGD</sequence>
<evidence type="ECO:0000313" key="1">
    <source>
        <dbReference type="EMBL" id="MBB3808326.1"/>
    </source>
</evidence>
<gene>
    <name evidence="1" type="ORF">FHS81_000380</name>
</gene>